<feature type="transmembrane region" description="Helical" evidence="5">
    <location>
        <begin position="334"/>
        <end position="356"/>
    </location>
</feature>
<evidence type="ECO:0000256" key="3">
    <source>
        <dbReference type="ARBA" id="ARBA00022989"/>
    </source>
</evidence>
<dbReference type="Pfam" id="PF07690">
    <property type="entry name" value="MFS_1"/>
    <property type="match status" value="1"/>
</dbReference>
<evidence type="ECO:0000256" key="4">
    <source>
        <dbReference type="ARBA" id="ARBA00023136"/>
    </source>
</evidence>
<feature type="transmembrane region" description="Helical" evidence="5">
    <location>
        <begin position="16"/>
        <end position="35"/>
    </location>
</feature>
<dbReference type="PANTHER" id="PTHR23514">
    <property type="entry name" value="BYPASS OF STOP CODON PROTEIN 6"/>
    <property type="match status" value="1"/>
</dbReference>
<dbReference type="CDD" id="cd17393">
    <property type="entry name" value="MFS_MosC_like"/>
    <property type="match status" value="1"/>
</dbReference>
<evidence type="ECO:0000256" key="5">
    <source>
        <dbReference type="SAM" id="Phobius"/>
    </source>
</evidence>
<evidence type="ECO:0000256" key="2">
    <source>
        <dbReference type="ARBA" id="ARBA00022692"/>
    </source>
</evidence>
<organism evidence="7 8">
    <name type="scientific">Filimonas effusa</name>
    <dbReference type="NCBI Taxonomy" id="2508721"/>
    <lineage>
        <taxon>Bacteria</taxon>
        <taxon>Pseudomonadati</taxon>
        <taxon>Bacteroidota</taxon>
        <taxon>Chitinophagia</taxon>
        <taxon>Chitinophagales</taxon>
        <taxon>Chitinophagaceae</taxon>
        <taxon>Filimonas</taxon>
    </lineage>
</organism>
<gene>
    <name evidence="7" type="ORF">ESB13_12820</name>
</gene>
<evidence type="ECO:0000313" key="8">
    <source>
        <dbReference type="Proteomes" id="UP000290545"/>
    </source>
</evidence>
<evidence type="ECO:0000259" key="6">
    <source>
        <dbReference type="PROSITE" id="PS50850"/>
    </source>
</evidence>
<dbReference type="InterPro" id="IPR020846">
    <property type="entry name" value="MFS_dom"/>
</dbReference>
<dbReference type="Proteomes" id="UP000290545">
    <property type="component" value="Unassembled WGS sequence"/>
</dbReference>
<feature type="transmembrane region" description="Helical" evidence="5">
    <location>
        <begin position="168"/>
        <end position="191"/>
    </location>
</feature>
<comment type="caution">
    <text evidence="7">The sequence shown here is derived from an EMBL/GenBank/DDBJ whole genome shotgun (WGS) entry which is preliminary data.</text>
</comment>
<feature type="transmembrane region" description="Helical" evidence="5">
    <location>
        <begin position="55"/>
        <end position="74"/>
    </location>
</feature>
<dbReference type="GO" id="GO:0016020">
    <property type="term" value="C:membrane"/>
    <property type="evidence" value="ECO:0007669"/>
    <property type="project" value="UniProtKB-SubCell"/>
</dbReference>
<name>A0A4Q1D3K1_9BACT</name>
<keyword evidence="4 5" id="KW-0472">Membrane</keyword>
<accession>A0A4Q1D3K1</accession>
<dbReference type="PROSITE" id="PS50850">
    <property type="entry name" value="MFS"/>
    <property type="match status" value="1"/>
</dbReference>
<dbReference type="EMBL" id="SDHZ01000002">
    <property type="protein sequence ID" value="RXK83002.1"/>
    <property type="molecule type" value="Genomic_DNA"/>
</dbReference>
<dbReference type="InterPro" id="IPR036259">
    <property type="entry name" value="MFS_trans_sf"/>
</dbReference>
<sequence>MSLSVSGDAAPSRLKIRIAVSIFFFISGFTFASWASRIPTLQSQLHLNEAQLGSVLFALPMGLILTLPFTGMLLGRVSSRFVMLAGALLYAALLPALGLVNQVWQLVVLLFLFGASRNFLNISINAQSVGVQALYQKSVIASFHGVWSLAGFGGAAVGWLMLSLQVSVFMHFLVVGVLTLLLTFYSFGDALSEDVKTNVKKPLLALPDKPLLKLGLIAFASMACEGTMYDWCGIYFQKVVHVTPSHIGIGYAGYMCAMAAGRFVGDSLVNKHGVKKMLQLCGCLIALGLFTVVAFPYFITGMIGYLITGFGVSCVVPLVFSITGKNTKMAPGPAIAAVSIVGYIGFLLGPPVIGYIAEAANLRWAFALVAITGFGITLLAGKVSASKAAVQTNK</sequence>
<dbReference type="GO" id="GO:0022857">
    <property type="term" value="F:transmembrane transporter activity"/>
    <property type="evidence" value="ECO:0007669"/>
    <property type="project" value="InterPro"/>
</dbReference>
<reference evidence="7 8" key="1">
    <citation type="submission" date="2019-01" db="EMBL/GenBank/DDBJ databases">
        <title>Filimonas sp. strain TTM-71.</title>
        <authorList>
            <person name="Chen W.-M."/>
        </authorList>
    </citation>
    <scope>NUCLEOTIDE SEQUENCE [LARGE SCALE GENOMIC DNA]</scope>
    <source>
        <strain evidence="7 8">TTM-71</strain>
    </source>
</reference>
<evidence type="ECO:0000256" key="1">
    <source>
        <dbReference type="ARBA" id="ARBA00004141"/>
    </source>
</evidence>
<feature type="transmembrane region" description="Helical" evidence="5">
    <location>
        <begin position="81"/>
        <end position="97"/>
    </location>
</feature>
<dbReference type="OrthoDB" id="9809599at2"/>
<feature type="transmembrane region" description="Helical" evidence="5">
    <location>
        <begin position="248"/>
        <end position="265"/>
    </location>
</feature>
<feature type="transmembrane region" description="Helical" evidence="5">
    <location>
        <begin position="362"/>
        <end position="381"/>
    </location>
</feature>
<feature type="transmembrane region" description="Helical" evidence="5">
    <location>
        <begin position="141"/>
        <end position="162"/>
    </location>
</feature>
<dbReference type="InterPro" id="IPR011701">
    <property type="entry name" value="MFS"/>
</dbReference>
<feature type="transmembrane region" description="Helical" evidence="5">
    <location>
        <begin position="303"/>
        <end position="322"/>
    </location>
</feature>
<evidence type="ECO:0000313" key="7">
    <source>
        <dbReference type="EMBL" id="RXK83002.1"/>
    </source>
</evidence>
<dbReference type="InterPro" id="IPR051788">
    <property type="entry name" value="MFS_Transporter"/>
</dbReference>
<dbReference type="SUPFAM" id="SSF103473">
    <property type="entry name" value="MFS general substrate transporter"/>
    <property type="match status" value="1"/>
</dbReference>
<feature type="domain" description="Major facilitator superfamily (MFS) profile" evidence="6">
    <location>
        <begin position="160"/>
        <end position="394"/>
    </location>
</feature>
<proteinExistence type="predicted"/>
<dbReference type="AlphaFoldDB" id="A0A4Q1D3K1"/>
<comment type="subcellular location">
    <subcellularLocation>
        <location evidence="1">Membrane</location>
        <topology evidence="1">Multi-pass membrane protein</topology>
    </subcellularLocation>
</comment>
<keyword evidence="2 5" id="KW-0812">Transmembrane</keyword>
<protein>
    <submittedName>
        <fullName evidence="7">MFS transporter</fullName>
    </submittedName>
</protein>
<dbReference type="Gene3D" id="1.20.1250.20">
    <property type="entry name" value="MFS general substrate transporter like domains"/>
    <property type="match status" value="2"/>
</dbReference>
<keyword evidence="3 5" id="KW-1133">Transmembrane helix</keyword>
<dbReference type="RefSeq" id="WP_129003884.1">
    <property type="nucleotide sequence ID" value="NZ_SDHZ01000002.1"/>
</dbReference>
<dbReference type="PANTHER" id="PTHR23514:SF13">
    <property type="entry name" value="INNER MEMBRANE PROTEIN YBJJ"/>
    <property type="match status" value="1"/>
</dbReference>
<feature type="transmembrane region" description="Helical" evidence="5">
    <location>
        <begin position="277"/>
        <end position="297"/>
    </location>
</feature>
<keyword evidence="8" id="KW-1185">Reference proteome</keyword>